<feature type="domain" description="FAD-binding" evidence="7">
    <location>
        <begin position="10"/>
        <end position="338"/>
    </location>
</feature>
<dbReference type="Gene3D" id="3.50.50.60">
    <property type="entry name" value="FAD/NAD(P)-binding domain"/>
    <property type="match status" value="1"/>
</dbReference>
<dbReference type="EMBL" id="JAGPNK010000015">
    <property type="protein sequence ID" value="KAH7308524.1"/>
    <property type="molecule type" value="Genomic_DNA"/>
</dbReference>
<evidence type="ECO:0000256" key="1">
    <source>
        <dbReference type="ARBA" id="ARBA00001974"/>
    </source>
</evidence>
<reference evidence="8" key="1">
    <citation type="journal article" date="2021" name="Nat. Commun.">
        <title>Genetic determinants of endophytism in the Arabidopsis root mycobiome.</title>
        <authorList>
            <person name="Mesny F."/>
            <person name="Miyauchi S."/>
            <person name="Thiergart T."/>
            <person name="Pickel B."/>
            <person name="Atanasova L."/>
            <person name="Karlsson M."/>
            <person name="Huettel B."/>
            <person name="Barry K.W."/>
            <person name="Haridas S."/>
            <person name="Chen C."/>
            <person name="Bauer D."/>
            <person name="Andreopoulos W."/>
            <person name="Pangilinan J."/>
            <person name="LaButti K."/>
            <person name="Riley R."/>
            <person name="Lipzen A."/>
            <person name="Clum A."/>
            <person name="Drula E."/>
            <person name="Henrissat B."/>
            <person name="Kohler A."/>
            <person name="Grigoriev I.V."/>
            <person name="Martin F.M."/>
            <person name="Hacquard S."/>
        </authorList>
    </citation>
    <scope>NUCLEOTIDE SEQUENCE</scope>
    <source>
        <strain evidence="8">MPI-CAGE-CH-0235</strain>
    </source>
</reference>
<dbReference type="PANTHER" id="PTHR47356">
    <property type="entry name" value="FAD-DEPENDENT MONOOXYGENASE ASQG-RELATED"/>
    <property type="match status" value="1"/>
</dbReference>
<dbReference type="Pfam" id="PF01494">
    <property type="entry name" value="FAD_binding_3"/>
    <property type="match status" value="1"/>
</dbReference>
<comment type="caution">
    <text evidence="8">The sequence shown here is derived from an EMBL/GenBank/DDBJ whole genome shotgun (WGS) entry which is preliminary data.</text>
</comment>
<evidence type="ECO:0000313" key="8">
    <source>
        <dbReference type="EMBL" id="KAH7308524.1"/>
    </source>
</evidence>
<dbReference type="InterPro" id="IPR050562">
    <property type="entry name" value="FAD_mOase_fung"/>
</dbReference>
<comment type="cofactor">
    <cofactor evidence="1">
        <name>FAD</name>
        <dbReference type="ChEBI" id="CHEBI:57692"/>
    </cofactor>
</comment>
<keyword evidence="4" id="KW-0274">FAD</keyword>
<protein>
    <recommendedName>
        <fullName evidence="7">FAD-binding domain-containing protein</fullName>
    </recommendedName>
</protein>
<evidence type="ECO:0000256" key="6">
    <source>
        <dbReference type="ARBA" id="ARBA00023033"/>
    </source>
</evidence>
<gene>
    <name evidence="8" type="ORF">B0I35DRAFT_515639</name>
</gene>
<comment type="similarity">
    <text evidence="2">Belongs to the paxM FAD-dependent monooxygenase family.</text>
</comment>
<keyword evidence="9" id="KW-1185">Reference proteome</keyword>
<dbReference type="InterPro" id="IPR036188">
    <property type="entry name" value="FAD/NAD-bd_sf"/>
</dbReference>
<evidence type="ECO:0000256" key="2">
    <source>
        <dbReference type="ARBA" id="ARBA00007992"/>
    </source>
</evidence>
<sequence length="434" mass="48752">MAGKTTAPFRVIIVGAGPVGLFFAHALSKAGVDYLVMEQSSSIIRYKGAGIMLFPDTLRLLDQLGLYDKAEDFHTIESSTDILAQNGRVTSSYAIWSILATRHAYPSVSCSRGQLIELLYENLPEKETRVRTSAAVVDIEAHDNGVNVRLADGSQEQGSIIVGVDGVYSKTRQIMQRLAQSPPDTWPITASYRGLYGQFPSIERMERGHFYQSRGHQVVSQFLNFGNVTHFAILQPIPPTTERRRYTTEERDQFAHEFEDIIIAPGVRFKEVWPILDKETARLVNQEEGYCDKWYHGRIALAGDAVHKITSATGLGGNIGIHTAAALANELHRALQANSNPSTEALEKAFARYQETRSSLTSELHMGGRQQVRTVTWETWFGWFFDRIVLPWIGWRLFLKGLTGIITQGQILEYVPFKDREVQVPWANTPPLKE</sequence>
<dbReference type="PRINTS" id="PR00420">
    <property type="entry name" value="RNGMNOXGNASE"/>
</dbReference>
<dbReference type="GO" id="GO:0071949">
    <property type="term" value="F:FAD binding"/>
    <property type="evidence" value="ECO:0007669"/>
    <property type="project" value="InterPro"/>
</dbReference>
<dbReference type="PANTHER" id="PTHR47356:SF2">
    <property type="entry name" value="FAD-BINDING DOMAIN-CONTAINING PROTEIN-RELATED"/>
    <property type="match status" value="1"/>
</dbReference>
<dbReference type="AlphaFoldDB" id="A0A8K0WLB5"/>
<proteinExistence type="inferred from homology"/>
<dbReference type="Proteomes" id="UP000813444">
    <property type="component" value="Unassembled WGS sequence"/>
</dbReference>
<accession>A0A8K0WLB5</accession>
<keyword evidence="6" id="KW-0503">Monooxygenase</keyword>
<keyword evidence="5" id="KW-0560">Oxidoreductase</keyword>
<dbReference type="SUPFAM" id="SSF51905">
    <property type="entry name" value="FAD/NAD(P)-binding domain"/>
    <property type="match status" value="1"/>
</dbReference>
<dbReference type="InterPro" id="IPR002938">
    <property type="entry name" value="FAD-bd"/>
</dbReference>
<organism evidence="8 9">
    <name type="scientific">Stachybotrys elegans</name>
    <dbReference type="NCBI Taxonomy" id="80388"/>
    <lineage>
        <taxon>Eukaryota</taxon>
        <taxon>Fungi</taxon>
        <taxon>Dikarya</taxon>
        <taxon>Ascomycota</taxon>
        <taxon>Pezizomycotina</taxon>
        <taxon>Sordariomycetes</taxon>
        <taxon>Hypocreomycetidae</taxon>
        <taxon>Hypocreales</taxon>
        <taxon>Stachybotryaceae</taxon>
        <taxon>Stachybotrys</taxon>
    </lineage>
</organism>
<evidence type="ECO:0000256" key="4">
    <source>
        <dbReference type="ARBA" id="ARBA00022827"/>
    </source>
</evidence>
<dbReference type="GO" id="GO:0004497">
    <property type="term" value="F:monooxygenase activity"/>
    <property type="evidence" value="ECO:0007669"/>
    <property type="project" value="UniProtKB-KW"/>
</dbReference>
<evidence type="ECO:0000256" key="5">
    <source>
        <dbReference type="ARBA" id="ARBA00023002"/>
    </source>
</evidence>
<evidence type="ECO:0000313" key="9">
    <source>
        <dbReference type="Proteomes" id="UP000813444"/>
    </source>
</evidence>
<evidence type="ECO:0000259" key="7">
    <source>
        <dbReference type="Pfam" id="PF01494"/>
    </source>
</evidence>
<dbReference type="OrthoDB" id="16820at2759"/>
<evidence type="ECO:0000256" key="3">
    <source>
        <dbReference type="ARBA" id="ARBA00022630"/>
    </source>
</evidence>
<keyword evidence="3" id="KW-0285">Flavoprotein</keyword>
<name>A0A8K0WLB5_9HYPO</name>